<feature type="compositionally biased region" description="Polar residues" evidence="1">
    <location>
        <begin position="440"/>
        <end position="454"/>
    </location>
</feature>
<feature type="compositionally biased region" description="Polar residues" evidence="1">
    <location>
        <begin position="171"/>
        <end position="184"/>
    </location>
</feature>
<dbReference type="InterPro" id="IPR036390">
    <property type="entry name" value="WH_DNA-bd_sf"/>
</dbReference>
<dbReference type="Proteomes" id="UP000001744">
    <property type="component" value="Unassembled WGS sequence"/>
</dbReference>
<dbReference type="GO" id="GO:0003746">
    <property type="term" value="F:translation elongation factor activity"/>
    <property type="evidence" value="ECO:0007669"/>
    <property type="project" value="UniProtKB-KW"/>
</dbReference>
<keyword evidence="5" id="KW-1185">Reference proteome</keyword>
<feature type="compositionally biased region" description="Polar residues" evidence="1">
    <location>
        <begin position="356"/>
        <end position="368"/>
    </location>
</feature>
<gene>
    <name evidence="4" type="primary">ell1</name>
    <name evidence="3" type="ORF">SJAG_02393</name>
</gene>
<feature type="compositionally biased region" description="Low complexity" evidence="1">
    <location>
        <begin position="422"/>
        <end position="431"/>
    </location>
</feature>
<evidence type="ECO:0000313" key="5">
    <source>
        <dbReference type="Proteomes" id="UP000001744"/>
    </source>
</evidence>
<accession>B6K2C5</accession>
<dbReference type="RefSeq" id="XP_002173599.1">
    <property type="nucleotide sequence ID" value="XM_002173563.2"/>
</dbReference>
<feature type="compositionally biased region" description="Polar residues" evidence="1">
    <location>
        <begin position="390"/>
        <end position="401"/>
    </location>
</feature>
<dbReference type="InterPro" id="IPR042065">
    <property type="entry name" value="E3_ELL-like"/>
</dbReference>
<dbReference type="SUPFAM" id="SSF46785">
    <property type="entry name" value="Winged helix' DNA-binding domain"/>
    <property type="match status" value="1"/>
</dbReference>
<dbReference type="OrthoDB" id="2587563at2759"/>
<dbReference type="InterPro" id="IPR019464">
    <property type="entry name" value="ELL_N"/>
</dbReference>
<dbReference type="AlphaFoldDB" id="B6K2C5"/>
<dbReference type="EMBL" id="KE651166">
    <property type="protein sequence ID" value="EEB07306.1"/>
    <property type="molecule type" value="Genomic_DNA"/>
</dbReference>
<dbReference type="GO" id="GO:0006368">
    <property type="term" value="P:transcription elongation by RNA polymerase II"/>
    <property type="evidence" value="ECO:0007669"/>
    <property type="project" value="EnsemblFungi"/>
</dbReference>
<feature type="region of interest" description="Disordered" evidence="1">
    <location>
        <begin position="108"/>
        <end position="200"/>
    </location>
</feature>
<feature type="domain" description="RNA polymerase II elongation factor ELL N-terminal" evidence="2">
    <location>
        <begin position="81"/>
        <end position="278"/>
    </location>
</feature>
<dbReference type="HOGENOM" id="CLU_500734_0_0_1"/>
<dbReference type="STRING" id="402676.B6K2C5"/>
<organism evidence="3 5">
    <name type="scientific">Schizosaccharomyces japonicus (strain yFS275 / FY16936)</name>
    <name type="common">Fission yeast</name>
    <dbReference type="NCBI Taxonomy" id="402676"/>
    <lineage>
        <taxon>Eukaryota</taxon>
        <taxon>Fungi</taxon>
        <taxon>Dikarya</taxon>
        <taxon>Ascomycota</taxon>
        <taxon>Taphrinomycotina</taxon>
        <taxon>Schizosaccharomycetes</taxon>
        <taxon>Schizosaccharomycetales</taxon>
        <taxon>Schizosaccharomycetaceae</taxon>
        <taxon>Schizosaccharomyces</taxon>
    </lineage>
</organism>
<reference evidence="3 5" key="1">
    <citation type="journal article" date="2011" name="Science">
        <title>Comparative functional genomics of the fission yeasts.</title>
        <authorList>
            <person name="Rhind N."/>
            <person name="Chen Z."/>
            <person name="Yassour M."/>
            <person name="Thompson D.A."/>
            <person name="Haas B.J."/>
            <person name="Habib N."/>
            <person name="Wapinski I."/>
            <person name="Roy S."/>
            <person name="Lin M.F."/>
            <person name="Heiman D.I."/>
            <person name="Young S.K."/>
            <person name="Furuya K."/>
            <person name="Guo Y."/>
            <person name="Pidoux A."/>
            <person name="Chen H.M."/>
            <person name="Robbertse B."/>
            <person name="Goldberg J.M."/>
            <person name="Aoki K."/>
            <person name="Bayne E.H."/>
            <person name="Berlin A.M."/>
            <person name="Desjardins C.A."/>
            <person name="Dobbs E."/>
            <person name="Dukaj L."/>
            <person name="Fan L."/>
            <person name="FitzGerald M.G."/>
            <person name="French C."/>
            <person name="Gujja S."/>
            <person name="Hansen K."/>
            <person name="Keifenheim D."/>
            <person name="Levin J.Z."/>
            <person name="Mosher R.A."/>
            <person name="Mueller C.A."/>
            <person name="Pfiffner J."/>
            <person name="Priest M."/>
            <person name="Russ C."/>
            <person name="Smialowska A."/>
            <person name="Swoboda P."/>
            <person name="Sykes S.M."/>
            <person name="Vaughn M."/>
            <person name="Vengrova S."/>
            <person name="Yoder R."/>
            <person name="Zeng Q."/>
            <person name="Allshire R."/>
            <person name="Baulcombe D."/>
            <person name="Birren B.W."/>
            <person name="Brown W."/>
            <person name="Ekwall K."/>
            <person name="Kellis M."/>
            <person name="Leatherwood J."/>
            <person name="Levin H."/>
            <person name="Margalit H."/>
            <person name="Martienssen R."/>
            <person name="Nieduszynski C.A."/>
            <person name="Spatafora J.W."/>
            <person name="Friedman N."/>
            <person name="Dalgaard J.Z."/>
            <person name="Baumann P."/>
            <person name="Niki H."/>
            <person name="Regev A."/>
            <person name="Nusbaum C."/>
        </authorList>
    </citation>
    <scope>NUCLEOTIDE SEQUENCE [LARGE SCALE GENOMIC DNA]</scope>
    <source>
        <strain evidence="5">yFS275 / FY16936</strain>
    </source>
</reference>
<feature type="compositionally biased region" description="Polar residues" evidence="1">
    <location>
        <begin position="333"/>
        <end position="346"/>
    </location>
</feature>
<feature type="compositionally biased region" description="Low complexity" evidence="1">
    <location>
        <begin position="160"/>
        <end position="170"/>
    </location>
</feature>
<feature type="compositionally biased region" description="Low complexity" evidence="1">
    <location>
        <begin position="369"/>
        <end position="382"/>
    </location>
</feature>
<dbReference type="OMA" id="EVRVYDW"/>
<dbReference type="JaponicusDB" id="SJAG_02393">
    <property type="gene designation" value="ell1"/>
</dbReference>
<protein>
    <submittedName>
        <fullName evidence="3">RNA polymerase II transcription elongation factor SpELL</fullName>
    </submittedName>
</protein>
<dbReference type="eggNOG" id="ENOG502SBHF">
    <property type="taxonomic scope" value="Eukaryota"/>
</dbReference>
<evidence type="ECO:0000313" key="3">
    <source>
        <dbReference type="EMBL" id="EEB07306.1"/>
    </source>
</evidence>
<evidence type="ECO:0000259" key="2">
    <source>
        <dbReference type="Pfam" id="PF10390"/>
    </source>
</evidence>
<dbReference type="Pfam" id="PF10390">
    <property type="entry name" value="ELL"/>
    <property type="match status" value="1"/>
</dbReference>
<sequence>MTSFLDSVPEETPIKVDNRGEKKPIVLQIQLPKDVLEQYLAGEWTEKVQLINGPRPSFCIGSKKFQCTSIPETAPHEVYRARRSNSLELVGRIQQKLMLRRELDGNAAQRLKSRTARVENEKKEKRTRIVTLRDTGMHRNGSDPFHSRRSGPSLVVAPVSNNGSNSTSSSHHQQYPSAGSNPSATHRPGNHHDGDSPGVSRVELKRRVVHLLALRPVTDEVLKNRTKASLAEIRVLLPEVATKTPVQQWELRPEMYATLRIFDWTPYTPEDRNLVVRRAKAAFDSLSLPPDAPERAVLSPGGTVNVSSPVAGSLPSSMSSASSRQNSRPSISTGGENLNNTPSSSTHKQKLPAHRASTSHPTTSSPRKQQQQQQQQQPQQPHSHSHSQHTISSDPPTQSSARRQESPHVNRDAANVHDASSDSHSAPSASSARKRKVIAETNNQSKQTPANSDASVRVKKQRNGKRPPAELYVMARRFRQAYPKYQSLYKKVLHLTEVKDAADPDLNDLQEKLLSLHKQLKNWKSTLFSASKEYS</sequence>
<keyword evidence="3" id="KW-0251">Elongation factor</keyword>
<dbReference type="VEuPathDB" id="FungiDB:SJAG_02393"/>
<feature type="compositionally biased region" description="Basic and acidic residues" evidence="1">
    <location>
        <begin position="402"/>
        <end position="421"/>
    </location>
</feature>
<dbReference type="GeneID" id="7050038"/>
<proteinExistence type="predicted"/>
<keyword evidence="3" id="KW-0648">Protein biosynthesis</keyword>
<name>B6K2C5_SCHJY</name>
<dbReference type="Gene3D" id="1.10.10.2670">
    <property type="entry name" value="E3 ubiquitin-protein ligase"/>
    <property type="match status" value="1"/>
</dbReference>
<feature type="compositionally biased region" description="Low complexity" evidence="1">
    <location>
        <begin position="307"/>
        <end position="332"/>
    </location>
</feature>
<evidence type="ECO:0000256" key="1">
    <source>
        <dbReference type="SAM" id="MobiDB-lite"/>
    </source>
</evidence>
<dbReference type="GO" id="GO:0032783">
    <property type="term" value="C:super elongation complex"/>
    <property type="evidence" value="ECO:0007669"/>
    <property type="project" value="EnsemblFungi"/>
</dbReference>
<evidence type="ECO:0000313" key="4">
    <source>
        <dbReference type="JaponicusDB" id="SJAG_02393"/>
    </source>
</evidence>
<feature type="region of interest" description="Disordered" evidence="1">
    <location>
        <begin position="286"/>
        <end position="468"/>
    </location>
</feature>